<keyword evidence="1" id="KW-0472">Membrane</keyword>
<keyword evidence="3" id="KW-1185">Reference proteome</keyword>
<dbReference type="AlphaFoldDB" id="C2KUX0"/>
<organism evidence="2 3">
    <name type="scientific">Oribacterium sinus F0268</name>
    <dbReference type="NCBI Taxonomy" id="585501"/>
    <lineage>
        <taxon>Bacteria</taxon>
        <taxon>Bacillati</taxon>
        <taxon>Bacillota</taxon>
        <taxon>Clostridia</taxon>
        <taxon>Lachnospirales</taxon>
        <taxon>Lachnospiraceae</taxon>
        <taxon>Oribacterium</taxon>
    </lineage>
</organism>
<dbReference type="STRING" id="585501.HMPREF6123_0289"/>
<comment type="caution">
    <text evidence="2">The sequence shown here is derived from an EMBL/GenBank/DDBJ whole genome shotgun (WGS) entry which is preliminary data.</text>
</comment>
<protein>
    <submittedName>
        <fullName evidence="2">Uncharacterized protein</fullName>
    </submittedName>
</protein>
<evidence type="ECO:0000313" key="2">
    <source>
        <dbReference type="EMBL" id="EEJ52436.1"/>
    </source>
</evidence>
<dbReference type="Proteomes" id="UP000004121">
    <property type="component" value="Unassembled WGS sequence"/>
</dbReference>
<feature type="transmembrane region" description="Helical" evidence="1">
    <location>
        <begin position="6"/>
        <end position="24"/>
    </location>
</feature>
<accession>C2KUX0</accession>
<evidence type="ECO:0000313" key="3">
    <source>
        <dbReference type="Proteomes" id="UP000004121"/>
    </source>
</evidence>
<keyword evidence="1" id="KW-1133">Transmembrane helix</keyword>
<evidence type="ECO:0000256" key="1">
    <source>
        <dbReference type="SAM" id="Phobius"/>
    </source>
</evidence>
<dbReference type="EMBL" id="ACKX01000030">
    <property type="protein sequence ID" value="EEJ52436.1"/>
    <property type="molecule type" value="Genomic_DNA"/>
</dbReference>
<sequence>MFYLPILLTYFIGFGIGFIKNLSFYPGIKETKSSCPKVPRIRLIF</sequence>
<dbReference type="HOGENOM" id="CLU_3202796_0_0_9"/>
<gene>
    <name evidence="2" type="ORF">HMPREF6123_0289</name>
</gene>
<reference evidence="2 3" key="1">
    <citation type="submission" date="2009-04" db="EMBL/GenBank/DDBJ databases">
        <authorList>
            <person name="Qin X."/>
            <person name="Bachman B."/>
            <person name="Battles P."/>
            <person name="Bell A."/>
            <person name="Bess C."/>
            <person name="Bickham C."/>
            <person name="Chaboub L."/>
            <person name="Chen D."/>
            <person name="Coyle M."/>
            <person name="Deiros D.R."/>
            <person name="Dinh H."/>
            <person name="Forbes L."/>
            <person name="Fowler G."/>
            <person name="Francisco L."/>
            <person name="Fu Q."/>
            <person name="Gubbala S."/>
            <person name="Hale W."/>
            <person name="Han Y."/>
            <person name="Hemphill L."/>
            <person name="Highlander S.K."/>
            <person name="Hirani K."/>
            <person name="Hogues M."/>
            <person name="Jackson L."/>
            <person name="Jakkamsetti A."/>
            <person name="Javaid M."/>
            <person name="Jiang H."/>
            <person name="Korchina V."/>
            <person name="Kovar C."/>
            <person name="Lara F."/>
            <person name="Lee S."/>
            <person name="Mata R."/>
            <person name="Mathew T."/>
            <person name="Moen C."/>
            <person name="Morales K."/>
            <person name="Munidasa M."/>
            <person name="Nazareth L."/>
            <person name="Ngo R."/>
            <person name="Nguyen L."/>
            <person name="Okwuonu G."/>
            <person name="Ongeri F."/>
            <person name="Patil S."/>
            <person name="Petrosino J."/>
            <person name="Pham C."/>
            <person name="Pham P."/>
            <person name="Pu L.-L."/>
            <person name="Puazo M."/>
            <person name="Raj R."/>
            <person name="Reid J."/>
            <person name="Rouhana J."/>
            <person name="Saada N."/>
            <person name="Shang Y."/>
            <person name="Simmons D."/>
            <person name="Thornton R."/>
            <person name="Warren J."/>
            <person name="Weissenberger G."/>
            <person name="Zhang J."/>
            <person name="Zhang L."/>
            <person name="Zhou C."/>
            <person name="Zhu D."/>
            <person name="Muzny D."/>
            <person name="Worley K."/>
            <person name="Gibbs R."/>
        </authorList>
    </citation>
    <scope>NUCLEOTIDE SEQUENCE [LARGE SCALE GENOMIC DNA]</scope>
    <source>
        <strain evidence="2 3">F0268</strain>
    </source>
</reference>
<keyword evidence="1" id="KW-0812">Transmembrane</keyword>
<name>C2KUX0_9FIRM</name>
<proteinExistence type="predicted"/>
<dbReference type="InParanoid" id="C2KUX0"/>